<keyword evidence="3" id="KW-0732">Signal</keyword>
<dbReference type="InterPro" id="IPR001117">
    <property type="entry name" value="Cu-oxidase_2nd"/>
</dbReference>
<evidence type="ECO:0000256" key="1">
    <source>
        <dbReference type="ARBA" id="ARBA00010609"/>
    </source>
</evidence>
<evidence type="ECO:0000256" key="3">
    <source>
        <dbReference type="SAM" id="SignalP"/>
    </source>
</evidence>
<feature type="compositionally biased region" description="Basic residues" evidence="2">
    <location>
        <begin position="511"/>
        <end position="536"/>
    </location>
</feature>
<dbReference type="InterPro" id="IPR008972">
    <property type="entry name" value="Cupredoxin"/>
</dbReference>
<dbReference type="InterPro" id="IPR011707">
    <property type="entry name" value="Cu-oxidase-like_N"/>
</dbReference>
<feature type="chain" id="PRO_5019418458" description="Laccase" evidence="3">
    <location>
        <begin position="26"/>
        <end position="574"/>
    </location>
</feature>
<sequence>MAMAISSGLHCSLLMATLTLLVVQAQGITRHYDFNIQMANVTRLCGTKSIVTVNGQFPGPELTAREGDRVHVRVTNHVAHNMSIHWHGIRQMRTGWADGPAYVTQCPIQKGQTYVYKFTITAQRGTLWWHAHISWFRSTVYGAIVILPKLGVPYPFPAPHKELTPVIFGEWWLSDTEAIVNTALKVGGAPNISDAFTINGLPGPLYNCSAKGTHVQAEGGAREDVPAAPHQRRAQRRALLLRGQPHAHRRRGRRRLRQALHRQDPGHLPGPDHQRPARHQAGLPRRQLLHVRQALLHHQARHLRQLHRRRHPRVPQPRLALLVELRQGLADLQADAAVLQRHQLRHQLHDQAPQPRHKAVPGGRAAGGGPAVLLHDRAGHAPVPQEHDLPGAQRHAVRGGREQRLPRAPHHGAPAVALHRPHQRRLRGQLPGHAPVAVQLHGDAAEQHARGHGDQAPRAVVQHVGGAGDAGHEHPRHREPPASPARLQLLRGRARVRQLRRRERPGQVQPRRPRRAEHRRRAGRRVGGHSLPRRQPRCMVHALPFGGAHNMGSENGVAGAGRQQAEPEAAAAAV</sequence>
<feature type="domain" description="Plastocyanin-like" evidence="5">
    <location>
        <begin position="36"/>
        <end position="149"/>
    </location>
</feature>
<feature type="signal peptide" evidence="3">
    <location>
        <begin position="1"/>
        <end position="25"/>
    </location>
</feature>
<dbReference type="InterPro" id="IPR045087">
    <property type="entry name" value="Cu-oxidase_fam"/>
</dbReference>
<reference evidence="6" key="5">
    <citation type="journal article" date="2021" name="G3 (Bethesda)">
        <title>Aegilops tauschii genome assembly Aet v5.0 features greater sequence contiguity and improved annotation.</title>
        <authorList>
            <person name="Wang L."/>
            <person name="Zhu T."/>
            <person name="Rodriguez J.C."/>
            <person name="Deal K.R."/>
            <person name="Dubcovsky J."/>
            <person name="McGuire P.E."/>
            <person name="Lux T."/>
            <person name="Spannagl M."/>
            <person name="Mayer K.F.X."/>
            <person name="Baldrich P."/>
            <person name="Meyers B.C."/>
            <person name="Huo N."/>
            <person name="Gu Y.Q."/>
            <person name="Zhou H."/>
            <person name="Devos K.M."/>
            <person name="Bennetzen J.L."/>
            <person name="Unver T."/>
            <person name="Budak H."/>
            <person name="Gulick P.J."/>
            <person name="Galiba G."/>
            <person name="Kalapos B."/>
            <person name="Nelson D.R."/>
            <person name="Li P."/>
            <person name="You F.M."/>
            <person name="Luo M.C."/>
            <person name="Dvorak J."/>
        </authorList>
    </citation>
    <scope>NUCLEOTIDE SEQUENCE [LARGE SCALE GENOMIC DNA]</scope>
    <source>
        <strain evidence="6">cv. AL8/78</strain>
    </source>
</reference>
<dbReference type="CDD" id="cd13849">
    <property type="entry name" value="CuRO_1_LCC_plant"/>
    <property type="match status" value="1"/>
</dbReference>
<evidence type="ECO:0000256" key="2">
    <source>
        <dbReference type="SAM" id="MobiDB-lite"/>
    </source>
</evidence>
<feature type="region of interest" description="Disordered" evidence="2">
    <location>
        <begin position="261"/>
        <end position="280"/>
    </location>
</feature>
<feature type="region of interest" description="Disordered" evidence="2">
    <location>
        <begin position="554"/>
        <end position="574"/>
    </location>
</feature>
<evidence type="ECO:0000313" key="6">
    <source>
        <dbReference type="EnsemblPlants" id="AET3Gv20810000.5"/>
    </source>
</evidence>
<dbReference type="Pfam" id="PF07732">
    <property type="entry name" value="Cu-oxidase_3"/>
    <property type="match status" value="1"/>
</dbReference>
<dbReference type="PANTHER" id="PTHR11709:SF445">
    <property type="entry name" value="LACCASE"/>
    <property type="match status" value="1"/>
</dbReference>
<dbReference type="AlphaFoldDB" id="A0A453FWR3"/>
<name>A0A453FWR3_AEGTS</name>
<evidence type="ECO:0008006" key="8">
    <source>
        <dbReference type="Google" id="ProtNLM"/>
    </source>
</evidence>
<reference evidence="7" key="2">
    <citation type="journal article" date="2017" name="Nat. Plants">
        <title>The Aegilops tauschii genome reveals multiple impacts of transposons.</title>
        <authorList>
            <person name="Zhao G."/>
            <person name="Zou C."/>
            <person name="Li K."/>
            <person name="Wang K."/>
            <person name="Li T."/>
            <person name="Gao L."/>
            <person name="Zhang X."/>
            <person name="Wang H."/>
            <person name="Yang Z."/>
            <person name="Liu X."/>
            <person name="Jiang W."/>
            <person name="Mao L."/>
            <person name="Kong X."/>
            <person name="Jiao Y."/>
            <person name="Jia J."/>
        </authorList>
    </citation>
    <scope>NUCLEOTIDE SEQUENCE [LARGE SCALE GENOMIC DNA]</scope>
    <source>
        <strain evidence="7">cv. AL8/78</strain>
    </source>
</reference>
<dbReference type="SUPFAM" id="SSF49503">
    <property type="entry name" value="Cupredoxins"/>
    <property type="match status" value="2"/>
</dbReference>
<dbReference type="Pfam" id="PF00394">
    <property type="entry name" value="Cu-oxidase"/>
    <property type="match status" value="1"/>
</dbReference>
<feature type="compositionally biased region" description="Basic residues" evidence="2">
    <location>
        <begin position="492"/>
        <end position="503"/>
    </location>
</feature>
<dbReference type="Proteomes" id="UP000015105">
    <property type="component" value="Chromosome 3D"/>
</dbReference>
<feature type="compositionally biased region" description="Low complexity" evidence="2">
    <location>
        <begin position="560"/>
        <end position="574"/>
    </location>
</feature>
<evidence type="ECO:0000259" key="4">
    <source>
        <dbReference type="Pfam" id="PF00394"/>
    </source>
</evidence>
<proteinExistence type="inferred from homology"/>
<feature type="compositionally biased region" description="Basic and acidic residues" evidence="2">
    <location>
        <begin position="261"/>
        <end position="275"/>
    </location>
</feature>
<dbReference type="PANTHER" id="PTHR11709">
    <property type="entry name" value="MULTI-COPPER OXIDASE"/>
    <property type="match status" value="1"/>
</dbReference>
<dbReference type="FunFam" id="2.60.40.420:FF:000062">
    <property type="entry name" value="Laccase"/>
    <property type="match status" value="1"/>
</dbReference>
<comment type="similarity">
    <text evidence="1">Belongs to the multicopper oxidase family.</text>
</comment>
<dbReference type="InterPro" id="IPR034288">
    <property type="entry name" value="CuRO_1_LCC"/>
</dbReference>
<feature type="region of interest" description="Disordered" evidence="2">
    <location>
        <begin position="465"/>
        <end position="536"/>
    </location>
</feature>
<reference evidence="7" key="1">
    <citation type="journal article" date="2014" name="Science">
        <title>Ancient hybridizations among the ancestral genomes of bread wheat.</title>
        <authorList>
            <consortium name="International Wheat Genome Sequencing Consortium,"/>
            <person name="Marcussen T."/>
            <person name="Sandve S.R."/>
            <person name="Heier L."/>
            <person name="Spannagl M."/>
            <person name="Pfeifer M."/>
            <person name="Jakobsen K.S."/>
            <person name="Wulff B.B."/>
            <person name="Steuernagel B."/>
            <person name="Mayer K.F."/>
            <person name="Olsen O.A."/>
        </authorList>
    </citation>
    <scope>NUCLEOTIDE SEQUENCE [LARGE SCALE GENOMIC DNA]</scope>
    <source>
        <strain evidence="7">cv. AL8/78</strain>
    </source>
</reference>
<organism evidence="6 7">
    <name type="scientific">Aegilops tauschii subsp. strangulata</name>
    <name type="common">Goatgrass</name>
    <dbReference type="NCBI Taxonomy" id="200361"/>
    <lineage>
        <taxon>Eukaryota</taxon>
        <taxon>Viridiplantae</taxon>
        <taxon>Streptophyta</taxon>
        <taxon>Embryophyta</taxon>
        <taxon>Tracheophyta</taxon>
        <taxon>Spermatophyta</taxon>
        <taxon>Magnoliopsida</taxon>
        <taxon>Liliopsida</taxon>
        <taxon>Poales</taxon>
        <taxon>Poaceae</taxon>
        <taxon>BOP clade</taxon>
        <taxon>Pooideae</taxon>
        <taxon>Triticodae</taxon>
        <taxon>Triticeae</taxon>
        <taxon>Triticinae</taxon>
        <taxon>Aegilops</taxon>
    </lineage>
</organism>
<dbReference type="GO" id="GO:0016491">
    <property type="term" value="F:oxidoreductase activity"/>
    <property type="evidence" value="ECO:0007669"/>
    <property type="project" value="TreeGrafter"/>
</dbReference>
<keyword evidence="7" id="KW-1185">Reference proteome</keyword>
<reference evidence="6" key="3">
    <citation type="journal article" date="2017" name="Nature">
        <title>Genome sequence of the progenitor of the wheat D genome Aegilops tauschii.</title>
        <authorList>
            <person name="Luo M.C."/>
            <person name="Gu Y.Q."/>
            <person name="Puiu D."/>
            <person name="Wang H."/>
            <person name="Twardziok S.O."/>
            <person name="Deal K.R."/>
            <person name="Huo N."/>
            <person name="Zhu T."/>
            <person name="Wang L."/>
            <person name="Wang Y."/>
            <person name="McGuire P.E."/>
            <person name="Liu S."/>
            <person name="Long H."/>
            <person name="Ramasamy R.K."/>
            <person name="Rodriguez J.C."/>
            <person name="Van S.L."/>
            <person name="Yuan L."/>
            <person name="Wang Z."/>
            <person name="Xia Z."/>
            <person name="Xiao L."/>
            <person name="Anderson O.D."/>
            <person name="Ouyang S."/>
            <person name="Liang Y."/>
            <person name="Zimin A.V."/>
            <person name="Pertea G."/>
            <person name="Qi P."/>
            <person name="Bennetzen J.L."/>
            <person name="Dai X."/>
            <person name="Dawson M.W."/>
            <person name="Muller H.G."/>
            <person name="Kugler K."/>
            <person name="Rivarola-Duarte L."/>
            <person name="Spannagl M."/>
            <person name="Mayer K.F.X."/>
            <person name="Lu F.H."/>
            <person name="Bevan M.W."/>
            <person name="Leroy P."/>
            <person name="Li P."/>
            <person name="You F.M."/>
            <person name="Sun Q."/>
            <person name="Liu Z."/>
            <person name="Lyons E."/>
            <person name="Wicker T."/>
            <person name="Salzberg S.L."/>
            <person name="Devos K.M."/>
            <person name="Dvorak J."/>
        </authorList>
    </citation>
    <scope>NUCLEOTIDE SEQUENCE [LARGE SCALE GENOMIC DNA]</scope>
    <source>
        <strain evidence="6">cv. AL8/78</strain>
    </source>
</reference>
<evidence type="ECO:0000313" key="7">
    <source>
        <dbReference type="Proteomes" id="UP000015105"/>
    </source>
</evidence>
<accession>A0A453FWR3</accession>
<dbReference type="EnsemblPlants" id="AET3Gv20810000.5">
    <property type="protein sequence ID" value="AET3Gv20810000.5"/>
    <property type="gene ID" value="AET3Gv20810000"/>
</dbReference>
<feature type="domain" description="Plastocyanin-like" evidence="4">
    <location>
        <begin position="164"/>
        <end position="211"/>
    </location>
</feature>
<evidence type="ECO:0000259" key="5">
    <source>
        <dbReference type="Pfam" id="PF07732"/>
    </source>
</evidence>
<reference evidence="6" key="4">
    <citation type="submission" date="2019-03" db="UniProtKB">
        <authorList>
            <consortium name="EnsemblPlants"/>
        </authorList>
    </citation>
    <scope>IDENTIFICATION</scope>
</reference>
<dbReference type="Gene3D" id="2.60.40.420">
    <property type="entry name" value="Cupredoxins - blue copper proteins"/>
    <property type="match status" value="1"/>
</dbReference>
<feature type="compositionally biased region" description="Basic and acidic residues" evidence="2">
    <location>
        <begin position="470"/>
        <end position="480"/>
    </location>
</feature>
<protein>
    <recommendedName>
        <fullName evidence="8">Laccase</fullName>
    </recommendedName>
</protein>
<dbReference type="GO" id="GO:0005507">
    <property type="term" value="F:copper ion binding"/>
    <property type="evidence" value="ECO:0007669"/>
    <property type="project" value="InterPro"/>
</dbReference>
<dbReference type="Gramene" id="AET3Gv20810000.5">
    <property type="protein sequence ID" value="AET3Gv20810000.5"/>
    <property type="gene ID" value="AET3Gv20810000"/>
</dbReference>